<evidence type="ECO:0000313" key="1">
    <source>
        <dbReference type="EMBL" id="KAD5317227.1"/>
    </source>
</evidence>
<dbReference type="AlphaFoldDB" id="A0A5N6NU38"/>
<keyword evidence="2" id="KW-1185">Reference proteome</keyword>
<sequence length="305" mass="34317">MALNHSARSVQRVIMSGSKQGKIEAGRKNVNRALINVRNRKVVNKFVLPKEKISFKDEESKSLDQELIIPVEEEELACIKVDSITKLVELLDCLEDLELVIKHKEVFKVVVGYYETVKGKQDIKPIEKETGVKQRQFGNYKNYEIDGDIHQVTRDVSAHRDWPYLCGPSNTFAGIFEELERCDSNEDPSIDEDENYEVINMKQKDAMMSQTVAVIDQEVNAKVVVANSVDYSKAEKEKESAQNVHKLDQKVAGAAVQNTKAVEANLSYAGTLKDDLNTTGAAQEDVDEILSEDDDLVIILDKDLK</sequence>
<accession>A0A5N6NU38</accession>
<reference evidence="1 2" key="1">
    <citation type="submission" date="2019-05" db="EMBL/GenBank/DDBJ databases">
        <title>Mikania micrantha, genome provides insights into the molecular mechanism of rapid growth.</title>
        <authorList>
            <person name="Liu B."/>
        </authorList>
    </citation>
    <scope>NUCLEOTIDE SEQUENCE [LARGE SCALE GENOMIC DNA]</scope>
    <source>
        <strain evidence="1">NLD-2019</strain>
        <tissue evidence="1">Leaf</tissue>
    </source>
</reference>
<protein>
    <submittedName>
        <fullName evidence="1">Uncharacterized protein</fullName>
    </submittedName>
</protein>
<comment type="caution">
    <text evidence="1">The sequence shown here is derived from an EMBL/GenBank/DDBJ whole genome shotgun (WGS) entry which is preliminary data.</text>
</comment>
<proteinExistence type="predicted"/>
<dbReference type="Proteomes" id="UP000326396">
    <property type="component" value="Linkage Group LG17"/>
</dbReference>
<dbReference type="EMBL" id="SZYD01000009">
    <property type="protein sequence ID" value="KAD5317227.1"/>
    <property type="molecule type" value="Genomic_DNA"/>
</dbReference>
<gene>
    <name evidence="1" type="ORF">E3N88_17173</name>
</gene>
<organism evidence="1 2">
    <name type="scientific">Mikania micrantha</name>
    <name type="common">bitter vine</name>
    <dbReference type="NCBI Taxonomy" id="192012"/>
    <lineage>
        <taxon>Eukaryota</taxon>
        <taxon>Viridiplantae</taxon>
        <taxon>Streptophyta</taxon>
        <taxon>Embryophyta</taxon>
        <taxon>Tracheophyta</taxon>
        <taxon>Spermatophyta</taxon>
        <taxon>Magnoliopsida</taxon>
        <taxon>eudicotyledons</taxon>
        <taxon>Gunneridae</taxon>
        <taxon>Pentapetalae</taxon>
        <taxon>asterids</taxon>
        <taxon>campanulids</taxon>
        <taxon>Asterales</taxon>
        <taxon>Asteraceae</taxon>
        <taxon>Asteroideae</taxon>
        <taxon>Heliantheae alliance</taxon>
        <taxon>Eupatorieae</taxon>
        <taxon>Mikania</taxon>
    </lineage>
</organism>
<name>A0A5N6NU38_9ASTR</name>
<evidence type="ECO:0000313" key="2">
    <source>
        <dbReference type="Proteomes" id="UP000326396"/>
    </source>
</evidence>